<evidence type="ECO:0000256" key="1">
    <source>
        <dbReference type="ARBA" id="ARBA00001953"/>
    </source>
</evidence>
<comment type="caution">
    <text evidence="10">The sequence shown here is derived from an EMBL/GenBank/DDBJ whole genome shotgun (WGS) entry which is preliminary data.</text>
</comment>
<dbReference type="PROSITE" id="PS50979">
    <property type="entry name" value="BC"/>
    <property type="match status" value="1"/>
</dbReference>
<dbReference type="Proteomes" id="UP000663882">
    <property type="component" value="Unassembled WGS sequence"/>
</dbReference>
<dbReference type="PROSITE" id="PS50975">
    <property type="entry name" value="ATP_GRASP"/>
    <property type="match status" value="1"/>
</dbReference>
<dbReference type="PROSITE" id="PS00866">
    <property type="entry name" value="CPSASE_1"/>
    <property type="match status" value="1"/>
</dbReference>
<dbReference type="PANTHER" id="PTHR18866">
    <property type="entry name" value="CARBOXYLASE:PYRUVATE/ACETYL-COA/PROPIONYL-COA CARBOXYLASE"/>
    <property type="match status" value="1"/>
</dbReference>
<evidence type="ECO:0000256" key="7">
    <source>
        <dbReference type="PROSITE-ProRule" id="PRU00409"/>
    </source>
</evidence>
<dbReference type="InterPro" id="IPR000089">
    <property type="entry name" value="Biotin_lipoyl"/>
</dbReference>
<dbReference type="SUPFAM" id="SSF50891">
    <property type="entry name" value="Cyclophilin-like"/>
    <property type="match status" value="2"/>
</dbReference>
<dbReference type="OrthoDB" id="196847at2759"/>
<dbReference type="CDD" id="cd06850">
    <property type="entry name" value="biotinyl_domain"/>
    <property type="match status" value="1"/>
</dbReference>
<dbReference type="Gene3D" id="2.40.50.100">
    <property type="match status" value="1"/>
</dbReference>
<organism evidence="10 11">
    <name type="scientific">Rotaria sordida</name>
    <dbReference type="NCBI Taxonomy" id="392033"/>
    <lineage>
        <taxon>Eukaryota</taxon>
        <taxon>Metazoa</taxon>
        <taxon>Spiralia</taxon>
        <taxon>Gnathifera</taxon>
        <taxon>Rotifera</taxon>
        <taxon>Eurotatoria</taxon>
        <taxon>Bdelloidea</taxon>
        <taxon>Philodinida</taxon>
        <taxon>Philodinidae</taxon>
        <taxon>Rotaria</taxon>
    </lineage>
</organism>
<protein>
    <recommendedName>
        <fullName evidence="12">Urea carboxylase</fullName>
    </recommendedName>
</protein>
<dbReference type="SMART" id="SM00797">
    <property type="entry name" value="AHS2"/>
    <property type="match status" value="1"/>
</dbReference>
<gene>
    <name evidence="10" type="ORF">RFH988_LOCUS23511</name>
</gene>
<dbReference type="GO" id="GO:0016787">
    <property type="term" value="F:hydrolase activity"/>
    <property type="evidence" value="ECO:0007669"/>
    <property type="project" value="UniProtKB-KW"/>
</dbReference>
<dbReference type="SUPFAM" id="SSF52440">
    <property type="entry name" value="PreATP-grasp domain"/>
    <property type="match status" value="1"/>
</dbReference>
<name>A0A814UV53_9BILA</name>
<dbReference type="Gene3D" id="3.30.1360.40">
    <property type="match status" value="1"/>
</dbReference>
<dbReference type="Gene3D" id="3.30.470.20">
    <property type="entry name" value="ATP-grasp fold, B domain"/>
    <property type="match status" value="1"/>
</dbReference>
<dbReference type="SUPFAM" id="SSF160467">
    <property type="entry name" value="PH0987 N-terminal domain-like"/>
    <property type="match status" value="1"/>
</dbReference>
<dbReference type="InterPro" id="IPR011761">
    <property type="entry name" value="ATP-grasp"/>
</dbReference>
<sequence>MAYNGSVTNLRRHLFIKHNVAAAIYDSQLSQIKQKSTVSNDIPTTLPKIRQEQLDKAIVDCIIDDSLPFTTFMKSGMINLLKTFDSRYEPPSRFTIASQVDKIYHKYVVDVKALLKRAPRIAFTADIWKSGARKYYISLTAHLFDKDFEVVPLVLSLRQLTQRHLAINVQSFIMFELDEKFQIMSQQRAGITTDCGSEMVAATSNGLFGPRYSCIAHVWNNVVKNGLCLWSPPDPTKILSSIFQSNMGQVDNLSVSSNEPMFKSVLIANRGEIAVRIARTLRSMGIRSVAIYSEVDRYSAHVTAADSAVALKGNTPAETYLRGDLIIATAKSQNVEAIIPGYGFLSENVDFAVQCEAAGICFIGPTPEQLRQFGLKHIAYEAAANADLPLLPHSELLADVEEAKLKAQTIGYPVMLKSTAGSGGMAMERCNDENHLVDVFSKVKRAAAKLYSDDGVYLEHCIDDARHIEVQIFGDGHGHVIALNERDCSLQRRHQKIVEETPPPNLSDNVRARLRDAAIRLGTSVKYRSAGTVEFVYDRTCNEFYFLEVNCRLQVEHPVTEATHGIDLIEWMVSLAAEEPPRALYSPPTPEGVAIEVRICSEDPLRNFHPSSGTLSQYQPNAVEVLTAGTYTTIQDYPGRVGHWDAGVPPSGPMDDYAFRLANRLVGNAENAAGLECTLVGPSLRFHISTIIAITGATMNAVLDGTSVDSWKPIPVQAGQILKLERSTSGCRTYIAVRGGFDVPIYLDSRSTFVLGKFGGYAGRILKSGDMLFIDKCISDSIPSSISDALIPHYPAEDEEWQVGVLYGPHGAPDFFMSDYIDQFFATIWQVHHNSNRLGVRLLGPKPTWSRSNGGEAGLHPSNIHDCEYAVGSINFTGDTPIILTQDGPSLGGFVCPVTIAKAELWKIGQMKPNDRIRFFPITFDQALTMEHDQDKSLATLTSSTTYIPLSLLSSSASTTFECILAQLPETATRPTVVYRQAGDHYILIEYGAMQLDLRYRFRVHLLMEELRDHHPVNGILELAPGVRSLQIRYDSRVIHQQQLIVALLAAEDRLPTEESDICVKSRIVYLPLAIEDSATLDAVKRYRETVKESAPWLPNNVDFIQRINGLPSRDDVRRIVFDASYLVLGLGDVYLGAPCAVPIDPRHRLLTSKYNPARTFTAEGTVGIGGVYMCIYGMDSPGGYQLIGRTLPIWNTFVNNTAFEDGHPWLLRFFDQVRFYPVEEKELSIQRDAFRQGRLSVRIVQDNVFNLGEYNAFLKRESESIANFTAKQAAAFAEEVSHWQLDDSRDRKYTVTNGHDIAETQQAIDGQVNVIADICGSVWKILVEKEGMVEMNAPVITLEAMKMELTVRSPIAGRVCSVLCHTGQLVAAGDVLLRIEPVEQ</sequence>
<dbReference type="Pfam" id="PF02626">
    <property type="entry name" value="CT_A_B"/>
    <property type="match status" value="1"/>
</dbReference>
<dbReference type="Pfam" id="PF00289">
    <property type="entry name" value="Biotin_carb_N"/>
    <property type="match status" value="1"/>
</dbReference>
<dbReference type="InterPro" id="IPR012337">
    <property type="entry name" value="RNaseH-like_sf"/>
</dbReference>
<feature type="domain" description="ATP-grasp" evidence="8">
    <location>
        <begin position="380"/>
        <end position="577"/>
    </location>
</feature>
<dbReference type="InterPro" id="IPR003778">
    <property type="entry name" value="CT_A_B"/>
</dbReference>
<accession>A0A814UV53</accession>
<dbReference type="NCBIfam" id="TIGR00724">
    <property type="entry name" value="urea_amlyse_rel"/>
    <property type="match status" value="1"/>
</dbReference>
<dbReference type="Pfam" id="PF00364">
    <property type="entry name" value="Biotin_lipoyl"/>
    <property type="match status" value="1"/>
</dbReference>
<evidence type="ECO:0000256" key="4">
    <source>
        <dbReference type="ARBA" id="ARBA00022801"/>
    </source>
</evidence>
<reference evidence="10" key="1">
    <citation type="submission" date="2021-02" db="EMBL/GenBank/DDBJ databases">
        <authorList>
            <person name="Nowell W R."/>
        </authorList>
    </citation>
    <scope>NUCLEOTIDE SEQUENCE</scope>
</reference>
<keyword evidence="4" id="KW-0378">Hydrolase</keyword>
<dbReference type="InterPro" id="IPR029000">
    <property type="entry name" value="Cyclophilin-like_dom_sf"/>
</dbReference>
<dbReference type="Pfam" id="PF02682">
    <property type="entry name" value="CT_C_D"/>
    <property type="match status" value="1"/>
</dbReference>
<dbReference type="SUPFAM" id="SSF53098">
    <property type="entry name" value="Ribonuclease H-like"/>
    <property type="match status" value="1"/>
</dbReference>
<dbReference type="Pfam" id="PF02786">
    <property type="entry name" value="CPSase_L_D2"/>
    <property type="match status" value="1"/>
</dbReference>
<evidence type="ECO:0000256" key="5">
    <source>
        <dbReference type="ARBA" id="ARBA00022840"/>
    </source>
</evidence>
<dbReference type="SUPFAM" id="SSF56059">
    <property type="entry name" value="Glutathione synthetase ATP-binding domain-like"/>
    <property type="match status" value="1"/>
</dbReference>
<dbReference type="GO" id="GO:0016874">
    <property type="term" value="F:ligase activity"/>
    <property type="evidence" value="ECO:0007669"/>
    <property type="project" value="UniProtKB-KW"/>
</dbReference>
<proteinExistence type="predicted"/>
<evidence type="ECO:0000259" key="9">
    <source>
        <dbReference type="PROSITE" id="PS50979"/>
    </source>
</evidence>
<dbReference type="GO" id="GO:0046872">
    <property type="term" value="F:metal ion binding"/>
    <property type="evidence" value="ECO:0007669"/>
    <property type="project" value="InterPro"/>
</dbReference>
<evidence type="ECO:0008006" key="12">
    <source>
        <dbReference type="Google" id="ProtNLM"/>
    </source>
</evidence>
<dbReference type="InterPro" id="IPR050856">
    <property type="entry name" value="Biotin_carboxylase_complex"/>
</dbReference>
<evidence type="ECO:0000313" key="11">
    <source>
        <dbReference type="Proteomes" id="UP000663882"/>
    </source>
</evidence>
<evidence type="ECO:0000256" key="3">
    <source>
        <dbReference type="ARBA" id="ARBA00022741"/>
    </source>
</evidence>
<keyword evidence="6" id="KW-0092">Biotin</keyword>
<dbReference type="InterPro" id="IPR005479">
    <property type="entry name" value="CPAse_ATP-bd"/>
</dbReference>
<dbReference type="SUPFAM" id="SSF140996">
    <property type="entry name" value="Hermes dimerisation domain"/>
    <property type="match status" value="1"/>
</dbReference>
<dbReference type="Gene3D" id="2.40.100.10">
    <property type="entry name" value="Cyclophilin-like"/>
    <property type="match status" value="2"/>
</dbReference>
<dbReference type="InterPro" id="IPR005481">
    <property type="entry name" value="BC-like_N"/>
</dbReference>
<dbReference type="SMART" id="SM00796">
    <property type="entry name" value="AHS1"/>
    <property type="match status" value="1"/>
</dbReference>
<evidence type="ECO:0000313" key="10">
    <source>
        <dbReference type="EMBL" id="CAF1181047.1"/>
    </source>
</evidence>
<dbReference type="InterPro" id="IPR016185">
    <property type="entry name" value="PreATP-grasp_dom_sf"/>
</dbReference>
<evidence type="ECO:0000256" key="2">
    <source>
        <dbReference type="ARBA" id="ARBA00022598"/>
    </source>
</evidence>
<dbReference type="InterPro" id="IPR011053">
    <property type="entry name" value="Single_hybrid_motif"/>
</dbReference>
<dbReference type="SUPFAM" id="SSF51230">
    <property type="entry name" value="Single hybrid motif"/>
    <property type="match status" value="1"/>
</dbReference>
<keyword evidence="3 7" id="KW-0547">Nucleotide-binding</keyword>
<keyword evidence="2" id="KW-0436">Ligase</keyword>
<evidence type="ECO:0000259" key="8">
    <source>
        <dbReference type="PROSITE" id="PS50975"/>
    </source>
</evidence>
<dbReference type="InterPro" id="IPR003833">
    <property type="entry name" value="CT_C_D"/>
</dbReference>
<evidence type="ECO:0000256" key="6">
    <source>
        <dbReference type="ARBA" id="ARBA00023267"/>
    </source>
</evidence>
<feature type="domain" description="Biotin carboxylation" evidence="9">
    <location>
        <begin position="261"/>
        <end position="723"/>
    </location>
</feature>
<dbReference type="PANTHER" id="PTHR18866:SF128">
    <property type="entry name" value="UREA AMIDOLYASE"/>
    <property type="match status" value="1"/>
</dbReference>
<dbReference type="InterPro" id="IPR011764">
    <property type="entry name" value="Biotin_carboxylation_dom"/>
</dbReference>
<dbReference type="GO" id="GO:0005524">
    <property type="term" value="F:ATP binding"/>
    <property type="evidence" value="ECO:0007669"/>
    <property type="project" value="UniProtKB-UniRule"/>
</dbReference>
<dbReference type="EMBL" id="CAJNOO010001635">
    <property type="protein sequence ID" value="CAF1181047.1"/>
    <property type="molecule type" value="Genomic_DNA"/>
</dbReference>
<comment type="cofactor">
    <cofactor evidence="1">
        <name>biotin</name>
        <dbReference type="ChEBI" id="CHEBI:57586"/>
    </cofactor>
</comment>
<keyword evidence="5 7" id="KW-0067">ATP-binding</keyword>